<dbReference type="PANTHER" id="PTHR11091">
    <property type="entry name" value="OXIDOREDUCTASE-RELATED"/>
    <property type="match status" value="1"/>
</dbReference>
<accession>A0A0G3ENJ2</accession>
<dbReference type="Gene3D" id="3.30.1370.60">
    <property type="entry name" value="Hypothetical oxidoreductase yiak, domain 2"/>
    <property type="match status" value="1"/>
</dbReference>
<dbReference type="AlphaFoldDB" id="A0A0G3ENJ2"/>
<dbReference type="PANTHER" id="PTHR11091:SF0">
    <property type="entry name" value="MALATE DEHYDROGENASE"/>
    <property type="match status" value="1"/>
</dbReference>
<keyword evidence="4" id="KW-1185">Reference proteome</keyword>
<evidence type="ECO:0000256" key="1">
    <source>
        <dbReference type="ARBA" id="ARBA00006056"/>
    </source>
</evidence>
<keyword evidence="2" id="KW-0560">Oxidoreductase</keyword>
<dbReference type="Proteomes" id="UP000036700">
    <property type="component" value="Chromosome"/>
</dbReference>
<evidence type="ECO:0000256" key="2">
    <source>
        <dbReference type="ARBA" id="ARBA00023002"/>
    </source>
</evidence>
<evidence type="ECO:0000313" key="3">
    <source>
        <dbReference type="EMBL" id="AKJ68643.1"/>
    </source>
</evidence>
<dbReference type="EMBL" id="CP011568">
    <property type="protein sequence ID" value="AKJ68643.1"/>
    <property type="molecule type" value="Genomic_DNA"/>
</dbReference>
<dbReference type="OrthoDB" id="924592at2"/>
<dbReference type="InterPro" id="IPR036111">
    <property type="entry name" value="Mal/L-sulfo/L-lacto_DH-like_sf"/>
</dbReference>
<dbReference type="SUPFAM" id="SSF89733">
    <property type="entry name" value="L-sulfolactate dehydrogenase-like"/>
    <property type="match status" value="1"/>
</dbReference>
<name>A0A0G3ENJ2_9BURK</name>
<dbReference type="Pfam" id="PF02615">
    <property type="entry name" value="Ldh_2"/>
    <property type="match status" value="1"/>
</dbReference>
<dbReference type="GO" id="GO:0016491">
    <property type="term" value="F:oxidoreductase activity"/>
    <property type="evidence" value="ECO:0007669"/>
    <property type="project" value="UniProtKB-KW"/>
</dbReference>
<dbReference type="InterPro" id="IPR043143">
    <property type="entry name" value="Mal/L-sulf/L-lact_DH-like_NADP"/>
</dbReference>
<reference evidence="4" key="1">
    <citation type="submission" date="2015-06" db="EMBL/GenBank/DDBJ databases">
        <authorList>
            <person name="Lim Y.L."/>
            <person name="Ee R."/>
            <person name="Yong D."/>
            <person name="How K.Y."/>
            <person name="Yin W.F."/>
            <person name="Chan K.G."/>
        </authorList>
    </citation>
    <scope>NUCLEOTIDE SEQUENCE [LARGE SCALE GENOMIC DNA]</scope>
    <source>
        <strain evidence="4">DSM 25325</strain>
    </source>
</reference>
<dbReference type="KEGG" id="ptx:ABW99_10900"/>
<dbReference type="InterPro" id="IPR003767">
    <property type="entry name" value="Malate/L-lactate_DH-like"/>
</dbReference>
<gene>
    <name evidence="3" type="ORF">ABW99_10900</name>
</gene>
<organism evidence="3 4">
    <name type="scientific">Pandoraea thiooxydans</name>
    <dbReference type="NCBI Taxonomy" id="445709"/>
    <lineage>
        <taxon>Bacteria</taxon>
        <taxon>Pseudomonadati</taxon>
        <taxon>Pseudomonadota</taxon>
        <taxon>Betaproteobacteria</taxon>
        <taxon>Burkholderiales</taxon>
        <taxon>Burkholderiaceae</taxon>
        <taxon>Pandoraea</taxon>
    </lineage>
</organism>
<sequence length="337" mass="35500">MAHFTVTELTELAERVLRRAGASDAAADTTARALVYAELCGLPSHGLARLPMYLEHARHQRVDLRAEPRLAAGRDAALLVDAADGLAYPACRLAIDTAIEHARRHGTAVAGITRSHHFGMAAYHLEAVAEAGMVGLAFSNSPAAIPAWQGRRALFGTNPIGAVFPRASGRPLLIDMSLSEVARGKIMIAAKEGKPIPPNWALDAEGQPTTDAKAALAGMMLPFGGVKGAMLALMVELLCVALTGSQFGFEADSFFEGAGNRPCLGQLFWLVDPGALAGNAAYAQRVEDLIDAMRLDEAVRLPGARRDTLREQALQQGITLPDGLAGQLRDLAGDGAA</sequence>
<evidence type="ECO:0000313" key="4">
    <source>
        <dbReference type="Proteomes" id="UP000036700"/>
    </source>
</evidence>
<dbReference type="Gene3D" id="1.10.1530.10">
    <property type="match status" value="1"/>
</dbReference>
<comment type="similarity">
    <text evidence="1">Belongs to the LDH2/MDH2 oxidoreductase family.</text>
</comment>
<dbReference type="PATRIC" id="fig|445709.3.peg.2319"/>
<dbReference type="InterPro" id="IPR043144">
    <property type="entry name" value="Mal/L-sulf/L-lact_DH-like_ah"/>
</dbReference>
<dbReference type="STRING" id="445709.ABW99_10900"/>
<protein>
    <submittedName>
        <fullName evidence="3">Sulfolactate dehydrogenase</fullName>
    </submittedName>
</protein>
<proteinExistence type="inferred from homology"/>
<dbReference type="RefSeq" id="WP_047214499.1">
    <property type="nucleotide sequence ID" value="NZ_CP011568.3"/>
</dbReference>